<evidence type="ECO:0000256" key="15">
    <source>
        <dbReference type="RuleBase" id="RU364045"/>
    </source>
</evidence>
<evidence type="ECO:0000313" key="18">
    <source>
        <dbReference type="EMBL" id="TMQ50402.1"/>
    </source>
</evidence>
<reference evidence="18 19" key="1">
    <citation type="journal article" date="2019" name="Nat. Microbiol.">
        <title>Mediterranean grassland soil C-N compound turnover is dependent on rainfall and depth, and is mediated by genomically divergent microorganisms.</title>
        <authorList>
            <person name="Diamond S."/>
            <person name="Andeer P.F."/>
            <person name="Li Z."/>
            <person name="Crits-Christoph A."/>
            <person name="Burstein D."/>
            <person name="Anantharaman K."/>
            <person name="Lane K.R."/>
            <person name="Thomas B.C."/>
            <person name="Pan C."/>
            <person name="Northen T.R."/>
            <person name="Banfield J.F."/>
        </authorList>
    </citation>
    <scope>NUCLEOTIDE SEQUENCE [LARGE SCALE GENOMIC DNA]</scope>
    <source>
        <strain evidence="18">WS_1</strain>
    </source>
</reference>
<dbReference type="InterPro" id="IPR005256">
    <property type="entry name" value="Anth_synth_I_PabB"/>
</dbReference>
<evidence type="ECO:0000259" key="17">
    <source>
        <dbReference type="Pfam" id="PF04715"/>
    </source>
</evidence>
<dbReference type="Proteomes" id="UP000316292">
    <property type="component" value="Unassembled WGS sequence"/>
</dbReference>
<comment type="function">
    <text evidence="13 15">Part of a heterotetrameric complex that catalyzes the two-step biosynthesis of anthranilate, an intermediate in the biosynthesis of L-tryptophan. In the first step, the glutamine-binding beta subunit (TrpG) of anthranilate synthase (AS) provides the glutamine amidotransferase activity which generates ammonia as a substrate that, along with chorismate, is used in the second step, catalyzed by the large alpha subunit of AS (TrpE) to produce anthranilate. In the absence of TrpG, TrpE can synthesize anthranilate directly from chorismate and high concentrations of ammonia.</text>
</comment>
<keyword evidence="8 15" id="KW-0479">Metal-binding</keyword>
<dbReference type="PANTHER" id="PTHR11236:SF48">
    <property type="entry name" value="ISOCHORISMATE SYNTHASE MENF"/>
    <property type="match status" value="1"/>
</dbReference>
<evidence type="ECO:0000256" key="10">
    <source>
        <dbReference type="ARBA" id="ARBA00022842"/>
    </source>
</evidence>
<proteinExistence type="inferred from homology"/>
<evidence type="ECO:0000259" key="16">
    <source>
        <dbReference type="Pfam" id="PF00425"/>
    </source>
</evidence>
<organism evidence="18 19">
    <name type="scientific">Eiseniibacteriota bacterium</name>
    <dbReference type="NCBI Taxonomy" id="2212470"/>
    <lineage>
        <taxon>Bacteria</taxon>
        <taxon>Candidatus Eiseniibacteriota</taxon>
    </lineage>
</organism>
<evidence type="ECO:0000313" key="19">
    <source>
        <dbReference type="Proteomes" id="UP000316292"/>
    </source>
</evidence>
<dbReference type="UniPathway" id="UPA00035">
    <property type="reaction ID" value="UER00040"/>
</dbReference>
<dbReference type="GO" id="GO:0004049">
    <property type="term" value="F:anthranilate synthase activity"/>
    <property type="evidence" value="ECO:0007669"/>
    <property type="project" value="UniProtKB-EC"/>
</dbReference>
<evidence type="ECO:0000256" key="6">
    <source>
        <dbReference type="ARBA" id="ARBA00020653"/>
    </source>
</evidence>
<comment type="cofactor">
    <cofactor evidence="1 15">
        <name>Mg(2+)</name>
        <dbReference type="ChEBI" id="CHEBI:18420"/>
    </cofactor>
</comment>
<evidence type="ECO:0000256" key="11">
    <source>
        <dbReference type="ARBA" id="ARBA00023141"/>
    </source>
</evidence>
<dbReference type="PRINTS" id="PR00095">
    <property type="entry name" value="ANTSNTHASEI"/>
</dbReference>
<dbReference type="SUPFAM" id="SSF56322">
    <property type="entry name" value="ADC synthase"/>
    <property type="match status" value="1"/>
</dbReference>
<keyword evidence="10 15" id="KW-0460">Magnesium</keyword>
<keyword evidence="11 15" id="KW-0057">Aromatic amino acid biosynthesis</keyword>
<dbReference type="GO" id="GO:0000162">
    <property type="term" value="P:L-tryptophan biosynthetic process"/>
    <property type="evidence" value="ECO:0007669"/>
    <property type="project" value="UniProtKB-UniPathway"/>
</dbReference>
<evidence type="ECO:0000256" key="7">
    <source>
        <dbReference type="ARBA" id="ARBA00022605"/>
    </source>
</evidence>
<evidence type="ECO:0000256" key="12">
    <source>
        <dbReference type="ARBA" id="ARBA00023239"/>
    </source>
</evidence>
<name>A0A538SGB0_UNCEI</name>
<evidence type="ECO:0000256" key="5">
    <source>
        <dbReference type="ARBA" id="ARBA00012266"/>
    </source>
</evidence>
<accession>A0A538SGB0</accession>
<evidence type="ECO:0000256" key="8">
    <source>
        <dbReference type="ARBA" id="ARBA00022723"/>
    </source>
</evidence>
<dbReference type="Pfam" id="PF00425">
    <property type="entry name" value="Chorismate_bind"/>
    <property type="match status" value="1"/>
</dbReference>
<evidence type="ECO:0000256" key="4">
    <source>
        <dbReference type="ARBA" id="ARBA00011575"/>
    </source>
</evidence>
<evidence type="ECO:0000256" key="14">
    <source>
        <dbReference type="ARBA" id="ARBA00047683"/>
    </source>
</evidence>
<gene>
    <name evidence="15 18" type="primary">trpE</name>
    <name evidence="18" type="ORF">E6K71_02660</name>
</gene>
<protein>
    <recommendedName>
        <fullName evidence="6 15">Anthranilate synthase component 1</fullName>
        <ecNumber evidence="5 15">4.1.3.27</ecNumber>
    </recommendedName>
</protein>
<comment type="pathway">
    <text evidence="2 15">Amino-acid biosynthesis; L-tryptophan biosynthesis; L-tryptophan from chorismate: step 1/5.</text>
</comment>
<keyword evidence="9 15" id="KW-0822">Tryptophan biosynthesis</keyword>
<evidence type="ECO:0000256" key="9">
    <source>
        <dbReference type="ARBA" id="ARBA00022822"/>
    </source>
</evidence>
<dbReference type="InterPro" id="IPR015890">
    <property type="entry name" value="Chorismate_C"/>
</dbReference>
<dbReference type="AlphaFoldDB" id="A0A538SGB0"/>
<feature type="domain" description="Chorismate-utilising enzyme C-terminal" evidence="16">
    <location>
        <begin position="221"/>
        <end position="474"/>
    </location>
</feature>
<evidence type="ECO:0000256" key="13">
    <source>
        <dbReference type="ARBA" id="ARBA00025634"/>
    </source>
</evidence>
<dbReference type="Gene3D" id="3.60.120.10">
    <property type="entry name" value="Anthranilate synthase"/>
    <property type="match status" value="1"/>
</dbReference>
<dbReference type="NCBIfam" id="TIGR00564">
    <property type="entry name" value="trpE_most"/>
    <property type="match status" value="1"/>
</dbReference>
<keyword evidence="12 15" id="KW-0456">Lyase</keyword>
<evidence type="ECO:0000256" key="3">
    <source>
        <dbReference type="ARBA" id="ARBA00009562"/>
    </source>
</evidence>
<keyword evidence="7 15" id="KW-0028">Amino-acid biosynthesis</keyword>
<dbReference type="InterPro" id="IPR005801">
    <property type="entry name" value="ADC_synthase"/>
</dbReference>
<sequence length="491" mass="54396">MIAPTLEQYVALAREKTLVPVTREVLADLDTPVSAFTKLDRGDASFLLESLEGGENWGRYSILGFKPTIEFRSKGQDVEIRRGERTERMQSKDPLSVLQGLLGEVRAADVEGLPPFSGGAVGLIGYDYVRFLEKLTSVLPDDLGHPDLHFVFPELVLIFDNFRHRLRFVVNTRPEGQPERAYREAVATIDEMIARLQGLPPAAPAKPQALPEVTFRSNLGEQRYLAAVESAKEHIRAGDVVQVVLAHRLEADAPVSPFDVYRALRILNPSPYMFFLKNRERALAGSSPEILVRVSGPRVALRPIAGTRHRGSTRAEDESLERELRQSEKDRAEHVMLVDLGRNDVGRIAKVGSVRASSFMDVERYSHVMHLVSQVEGEVRNGLSAFDVVRACFPAGTVSGAPKRRAMELIEEMEPARRGAYAGAVGYFDFHGNADFCIAIRTATFERGRIHCGVGAGIVADSNPEDEWLETRNKGRAVEEAVRLAARGFDS</sequence>
<evidence type="ECO:0000256" key="1">
    <source>
        <dbReference type="ARBA" id="ARBA00001946"/>
    </source>
</evidence>
<dbReference type="InterPro" id="IPR006805">
    <property type="entry name" value="Anth_synth_I_N"/>
</dbReference>
<dbReference type="PANTHER" id="PTHR11236">
    <property type="entry name" value="AMINOBENZOATE/ANTHRANILATE SYNTHASE"/>
    <property type="match status" value="1"/>
</dbReference>
<dbReference type="InterPro" id="IPR019999">
    <property type="entry name" value="Anth_synth_I-like"/>
</dbReference>
<evidence type="ECO:0000256" key="2">
    <source>
        <dbReference type="ARBA" id="ARBA00004873"/>
    </source>
</evidence>
<comment type="subunit">
    <text evidence="4 15">Heterotetramer consisting of two non-identical subunits: a beta subunit (TrpG) and a large alpha subunit (TrpE).</text>
</comment>
<dbReference type="EMBL" id="VBOR01000035">
    <property type="protein sequence ID" value="TMQ50402.1"/>
    <property type="molecule type" value="Genomic_DNA"/>
</dbReference>
<dbReference type="Pfam" id="PF04715">
    <property type="entry name" value="Anth_synt_I_N"/>
    <property type="match status" value="1"/>
</dbReference>
<dbReference type="GO" id="GO:0046872">
    <property type="term" value="F:metal ion binding"/>
    <property type="evidence" value="ECO:0007669"/>
    <property type="project" value="UniProtKB-KW"/>
</dbReference>
<comment type="catalytic activity">
    <reaction evidence="14 15">
        <text>chorismate + L-glutamine = anthranilate + pyruvate + L-glutamate + H(+)</text>
        <dbReference type="Rhea" id="RHEA:21732"/>
        <dbReference type="ChEBI" id="CHEBI:15361"/>
        <dbReference type="ChEBI" id="CHEBI:15378"/>
        <dbReference type="ChEBI" id="CHEBI:16567"/>
        <dbReference type="ChEBI" id="CHEBI:29748"/>
        <dbReference type="ChEBI" id="CHEBI:29985"/>
        <dbReference type="ChEBI" id="CHEBI:58359"/>
        <dbReference type="EC" id="4.1.3.27"/>
    </reaction>
</comment>
<comment type="similarity">
    <text evidence="3 15">Belongs to the anthranilate synthase component I family.</text>
</comment>
<dbReference type="EC" id="4.1.3.27" evidence="5 15"/>
<comment type="caution">
    <text evidence="18">The sequence shown here is derived from an EMBL/GenBank/DDBJ whole genome shotgun (WGS) entry which is preliminary data.</text>
</comment>
<feature type="domain" description="Anthranilate synthase component I N-terminal" evidence="17">
    <location>
        <begin position="28"/>
        <end position="166"/>
    </location>
</feature>